<evidence type="ECO:0000313" key="2">
    <source>
        <dbReference type="Proteomes" id="UP000320762"/>
    </source>
</evidence>
<dbReference type="OrthoDB" id="3029214at2759"/>
<accession>A0A550CQM3</accession>
<dbReference type="AlphaFoldDB" id="A0A550CQM3"/>
<comment type="caution">
    <text evidence="1">The sequence shown here is derived from an EMBL/GenBank/DDBJ whole genome shotgun (WGS) entry which is preliminary data.</text>
</comment>
<gene>
    <name evidence="1" type="ORF">BD626DRAFT_452519</name>
</gene>
<organism evidence="1 2">
    <name type="scientific">Schizophyllum amplum</name>
    <dbReference type="NCBI Taxonomy" id="97359"/>
    <lineage>
        <taxon>Eukaryota</taxon>
        <taxon>Fungi</taxon>
        <taxon>Dikarya</taxon>
        <taxon>Basidiomycota</taxon>
        <taxon>Agaricomycotina</taxon>
        <taxon>Agaricomycetes</taxon>
        <taxon>Agaricomycetidae</taxon>
        <taxon>Agaricales</taxon>
        <taxon>Schizophyllaceae</taxon>
        <taxon>Schizophyllum</taxon>
    </lineage>
</organism>
<dbReference type="EMBL" id="VDMD01000003">
    <property type="protein sequence ID" value="TRM67100.1"/>
    <property type="molecule type" value="Genomic_DNA"/>
</dbReference>
<reference evidence="1 2" key="1">
    <citation type="journal article" date="2019" name="New Phytol.">
        <title>Comparative genomics reveals unique wood-decay strategies and fruiting body development in the Schizophyllaceae.</title>
        <authorList>
            <person name="Almasi E."/>
            <person name="Sahu N."/>
            <person name="Krizsan K."/>
            <person name="Balint B."/>
            <person name="Kovacs G.M."/>
            <person name="Kiss B."/>
            <person name="Cseklye J."/>
            <person name="Drula E."/>
            <person name="Henrissat B."/>
            <person name="Nagy I."/>
            <person name="Chovatia M."/>
            <person name="Adam C."/>
            <person name="LaButti K."/>
            <person name="Lipzen A."/>
            <person name="Riley R."/>
            <person name="Grigoriev I.V."/>
            <person name="Nagy L.G."/>
        </authorList>
    </citation>
    <scope>NUCLEOTIDE SEQUENCE [LARGE SCALE GENOMIC DNA]</scope>
    <source>
        <strain evidence="1 2">NL-1724</strain>
    </source>
</reference>
<sequence length="560" mass="62689">MAAVGTDLELSDLTKQLCKLTDPASAEAPPIIKSIRHLLRSGRPFLDLRASPKLPDGKYRNVQSPPAFHAIRNLRTLTDVVVLPQHWLTPLLEPIHACLREIWFSLVPWIEYVHPMHHVGTRRQVQILPVTLTRFFFSLFPMKAAISDLLEQTPQMYGMLFDLWLHLDVYLAGSDRSSHLFDFVNWLGNVILYFAVWIGGEYQASLALEYVDGVAIEGARWIVKDRPRAFYRLVVAHARRLLDALPDAENQGQLLSFMAKQIRVLTIFTDPLLPIPCMPRDVVLDLVSILRKLQPLASAHVTAVDVCVALHAIWQTAEDARSLLWALRAGVLPLIIALDREESLRGTSACLRFVAASTSDVGVARAMPVVDWHGVLPDGMKYALQERLQLARATYRKVCAYDKCPKNKEEGCASIRRCPCLSVCYCSSECQTRDWPWHRDTHYADMSLYHIRGNLCPLNAHFLTICGRQYLQENDEEIQDGITQVLTLDGGSLLDTISCVVVEINLGQLPPVHQTMYGPPNAMHTKRIVVTACARGAGMMDPAVMVQSVPMPRLATVAGG</sequence>
<evidence type="ECO:0008006" key="3">
    <source>
        <dbReference type="Google" id="ProtNLM"/>
    </source>
</evidence>
<keyword evidence="2" id="KW-1185">Reference proteome</keyword>
<evidence type="ECO:0000313" key="1">
    <source>
        <dbReference type="EMBL" id="TRM67100.1"/>
    </source>
</evidence>
<protein>
    <recommendedName>
        <fullName evidence="3">MYND-type domain-containing protein</fullName>
    </recommendedName>
</protein>
<dbReference type="Proteomes" id="UP000320762">
    <property type="component" value="Unassembled WGS sequence"/>
</dbReference>
<proteinExistence type="predicted"/>
<name>A0A550CQM3_9AGAR</name>